<dbReference type="PANTHER" id="PTHR43833:SF9">
    <property type="entry name" value="POTASSIUM CHANNEL PROTEIN YUGO-RELATED"/>
    <property type="match status" value="1"/>
</dbReference>
<dbReference type="SUPFAM" id="SSF51735">
    <property type="entry name" value="NAD(P)-binding Rossmann-fold domains"/>
    <property type="match status" value="1"/>
</dbReference>
<gene>
    <name evidence="2" type="ORF">RWE15_00305</name>
</gene>
<dbReference type="InterPro" id="IPR036291">
    <property type="entry name" value="NAD(P)-bd_dom_sf"/>
</dbReference>
<keyword evidence="3" id="KW-1185">Reference proteome</keyword>
<dbReference type="Gene3D" id="3.40.50.720">
    <property type="entry name" value="NAD(P)-binding Rossmann-like Domain"/>
    <property type="match status" value="1"/>
</dbReference>
<dbReference type="Pfam" id="PF02254">
    <property type="entry name" value="TrkA_N"/>
    <property type="match status" value="1"/>
</dbReference>
<feature type="domain" description="RCK N-terminal" evidence="1">
    <location>
        <begin position="1"/>
        <end position="99"/>
    </location>
</feature>
<organism evidence="2 3">
    <name type="scientific">Tigheibacillus halophilus</name>
    <dbReference type="NCBI Taxonomy" id="361280"/>
    <lineage>
        <taxon>Bacteria</taxon>
        <taxon>Bacillati</taxon>
        <taxon>Bacillota</taxon>
        <taxon>Bacilli</taxon>
        <taxon>Bacillales</taxon>
        <taxon>Bacillaceae</taxon>
        <taxon>Tigheibacillus</taxon>
    </lineage>
</organism>
<proteinExistence type="predicted"/>
<dbReference type="InterPro" id="IPR050721">
    <property type="entry name" value="Trk_Ktr_HKT_K-transport"/>
</dbReference>
<evidence type="ECO:0000259" key="1">
    <source>
        <dbReference type="PROSITE" id="PS51201"/>
    </source>
</evidence>
<dbReference type="PROSITE" id="PS51201">
    <property type="entry name" value="RCK_N"/>
    <property type="match status" value="1"/>
</dbReference>
<comment type="caution">
    <text evidence="2">The sequence shown here is derived from an EMBL/GenBank/DDBJ whole genome shotgun (WGS) entry which is preliminary data.</text>
</comment>
<dbReference type="InterPro" id="IPR003148">
    <property type="entry name" value="RCK_N"/>
</dbReference>
<evidence type="ECO:0000313" key="2">
    <source>
        <dbReference type="EMBL" id="MDY0393154.1"/>
    </source>
</evidence>
<protein>
    <submittedName>
        <fullName evidence="2">NAD-binding protein</fullName>
    </submittedName>
</protein>
<dbReference type="Proteomes" id="UP001281447">
    <property type="component" value="Unassembled WGS sequence"/>
</dbReference>
<name>A0ABU5C1Q7_9BACI</name>
<dbReference type="PANTHER" id="PTHR43833">
    <property type="entry name" value="POTASSIUM CHANNEL PROTEIN 2-RELATED-RELATED"/>
    <property type="match status" value="1"/>
</dbReference>
<dbReference type="SUPFAM" id="SSF116726">
    <property type="entry name" value="TrkA C-terminal domain-like"/>
    <property type="match status" value="1"/>
</dbReference>
<dbReference type="InterPro" id="IPR036721">
    <property type="entry name" value="RCK_C_sf"/>
</dbReference>
<dbReference type="Gene3D" id="3.30.70.1450">
    <property type="entry name" value="Regulator of K+ conductance, C-terminal domain"/>
    <property type="match status" value="1"/>
</dbReference>
<reference evidence="2 3" key="1">
    <citation type="submission" date="2023-10" db="EMBL/GenBank/DDBJ databases">
        <title>Virgibacillus halophilus 5B73C genome.</title>
        <authorList>
            <person name="Miliotis G."/>
            <person name="Sengupta P."/>
            <person name="Hameed A."/>
            <person name="Chuvochina M."/>
            <person name="Mcdonagh F."/>
            <person name="Simpson A.C."/>
            <person name="Singh N.K."/>
            <person name="Rekha P.D."/>
            <person name="Raman K."/>
            <person name="Hugenholtz P."/>
            <person name="Venkateswaran K."/>
        </authorList>
    </citation>
    <scope>NUCLEOTIDE SEQUENCE [LARGE SCALE GENOMIC DNA]</scope>
    <source>
        <strain evidence="2 3">5B73C</strain>
    </source>
</reference>
<sequence length="200" mass="22600">MDIVLVDRTLKKLPIHHYPVHFISGDITEDAVIRKTNINEAKSVIISADVLQKEQQADNYTVLATLAVRGNHSSIPIISEILSRKQAENAKRAGADTIIRPNDFLGSLFYHELFRQESAKPFQALLSLLKQQQFSQMDVAGELLNKPFGEAVQFYQLENTLLLGLIRDGAYAINPPHQTLLQENDKLIALISWDDIKHFK</sequence>
<accession>A0ABU5C1Q7</accession>
<dbReference type="EMBL" id="JAWDIP010000003">
    <property type="protein sequence ID" value="MDY0393154.1"/>
    <property type="molecule type" value="Genomic_DNA"/>
</dbReference>
<evidence type="ECO:0000313" key="3">
    <source>
        <dbReference type="Proteomes" id="UP001281447"/>
    </source>
</evidence>